<dbReference type="PROSITE" id="PS50110">
    <property type="entry name" value="RESPONSE_REGULATORY"/>
    <property type="match status" value="1"/>
</dbReference>
<accession>A0ABD6APG8</accession>
<evidence type="ECO:0000256" key="2">
    <source>
        <dbReference type="ARBA" id="ARBA00012438"/>
    </source>
</evidence>
<evidence type="ECO:0000259" key="9">
    <source>
        <dbReference type="PROSITE" id="PS50110"/>
    </source>
</evidence>
<feature type="coiled-coil region" evidence="7">
    <location>
        <begin position="624"/>
        <end position="651"/>
    </location>
</feature>
<gene>
    <name evidence="12" type="ORF">ACFQMF_15355</name>
</gene>
<organism evidence="12 13">
    <name type="scientific">Halorubrum rutilum</name>
    <dbReference type="NCBI Taxonomy" id="1364933"/>
    <lineage>
        <taxon>Archaea</taxon>
        <taxon>Methanobacteriati</taxon>
        <taxon>Methanobacteriota</taxon>
        <taxon>Stenosarchaea group</taxon>
        <taxon>Halobacteria</taxon>
        <taxon>Halobacteriales</taxon>
        <taxon>Haloferacaceae</taxon>
        <taxon>Halorubrum</taxon>
    </lineage>
</organism>
<dbReference type="InterPro" id="IPR035965">
    <property type="entry name" value="PAS-like_dom_sf"/>
</dbReference>
<comment type="catalytic activity">
    <reaction evidence="1">
        <text>ATP + protein L-histidine = ADP + protein N-phospho-L-histidine.</text>
        <dbReference type="EC" id="2.7.13.3"/>
    </reaction>
</comment>
<dbReference type="PANTHER" id="PTHR43304">
    <property type="entry name" value="PHYTOCHROME-LIKE PROTEIN CPH1"/>
    <property type="match status" value="1"/>
</dbReference>
<dbReference type="Pfam" id="PF08448">
    <property type="entry name" value="PAS_4"/>
    <property type="match status" value="2"/>
</dbReference>
<dbReference type="InterPro" id="IPR036890">
    <property type="entry name" value="HATPase_C_sf"/>
</dbReference>
<evidence type="ECO:0000256" key="3">
    <source>
        <dbReference type="ARBA" id="ARBA00022553"/>
    </source>
</evidence>
<dbReference type="PROSITE" id="PS50112">
    <property type="entry name" value="PAS"/>
    <property type="match status" value="4"/>
</dbReference>
<dbReference type="CDD" id="cd00082">
    <property type="entry name" value="HisKA"/>
    <property type="match status" value="1"/>
</dbReference>
<dbReference type="SUPFAM" id="SSF47384">
    <property type="entry name" value="Homodimeric domain of signal transducing histidine kinase"/>
    <property type="match status" value="1"/>
</dbReference>
<evidence type="ECO:0000256" key="5">
    <source>
        <dbReference type="ARBA" id="ARBA00022777"/>
    </source>
</evidence>
<dbReference type="SMART" id="SM00448">
    <property type="entry name" value="REC"/>
    <property type="match status" value="1"/>
</dbReference>
<dbReference type="Pfam" id="PF00512">
    <property type="entry name" value="HisKA"/>
    <property type="match status" value="1"/>
</dbReference>
<dbReference type="Gene3D" id="1.10.287.130">
    <property type="match status" value="1"/>
</dbReference>
<evidence type="ECO:0000259" key="8">
    <source>
        <dbReference type="PROSITE" id="PS50109"/>
    </source>
</evidence>
<dbReference type="SMART" id="SM00388">
    <property type="entry name" value="HisKA"/>
    <property type="match status" value="1"/>
</dbReference>
<keyword evidence="13" id="KW-1185">Reference proteome</keyword>
<dbReference type="CDD" id="cd00156">
    <property type="entry name" value="REC"/>
    <property type="match status" value="1"/>
</dbReference>
<keyword evidence="5" id="KW-0418">Kinase</keyword>
<dbReference type="GO" id="GO:0004673">
    <property type="term" value="F:protein histidine kinase activity"/>
    <property type="evidence" value="ECO:0007669"/>
    <property type="project" value="UniProtKB-EC"/>
</dbReference>
<evidence type="ECO:0000256" key="4">
    <source>
        <dbReference type="ARBA" id="ARBA00022679"/>
    </source>
</evidence>
<feature type="domain" description="Histidine kinase" evidence="8">
    <location>
        <begin position="654"/>
        <end position="844"/>
    </location>
</feature>
<dbReference type="InterPro" id="IPR000700">
    <property type="entry name" value="PAS-assoc_C"/>
</dbReference>
<evidence type="ECO:0000256" key="1">
    <source>
        <dbReference type="ARBA" id="ARBA00000085"/>
    </source>
</evidence>
<dbReference type="PROSITE" id="PS50109">
    <property type="entry name" value="HIS_KIN"/>
    <property type="match status" value="1"/>
</dbReference>
<reference evidence="12 13" key="1">
    <citation type="journal article" date="2019" name="Int. J. Syst. Evol. Microbiol.">
        <title>The Global Catalogue of Microorganisms (GCM) 10K type strain sequencing project: providing services to taxonomists for standard genome sequencing and annotation.</title>
        <authorList>
            <consortium name="The Broad Institute Genomics Platform"/>
            <consortium name="The Broad Institute Genome Sequencing Center for Infectious Disease"/>
            <person name="Wu L."/>
            <person name="Ma J."/>
        </authorList>
    </citation>
    <scope>NUCLEOTIDE SEQUENCE [LARGE SCALE GENOMIC DNA]</scope>
    <source>
        <strain evidence="12 13">CGMCC 1.12554</strain>
    </source>
</reference>
<comment type="caution">
    <text evidence="12">The sequence shown here is derived from an EMBL/GenBank/DDBJ whole genome shotgun (WGS) entry which is preliminary data.</text>
</comment>
<evidence type="ECO:0000313" key="13">
    <source>
        <dbReference type="Proteomes" id="UP001596545"/>
    </source>
</evidence>
<feature type="domain" description="PAC" evidence="11">
    <location>
        <begin position="588"/>
        <end position="643"/>
    </location>
</feature>
<evidence type="ECO:0000259" key="11">
    <source>
        <dbReference type="PROSITE" id="PS50113"/>
    </source>
</evidence>
<dbReference type="Pfam" id="PF13426">
    <property type="entry name" value="PAS_9"/>
    <property type="match status" value="1"/>
</dbReference>
<dbReference type="InterPro" id="IPR001610">
    <property type="entry name" value="PAC"/>
</dbReference>
<sequence>MDDIIRILHVDDEPDFAEMVATFVEREDDRFEIETVTSVSEGLDRLASDNFDCVVSDYDMPEQDGIEFLGAVRERHTDLPFILYTGKGSEEVASDAISAGVTEYMQKESGTGQYPVLANRIKKAVDRREAERERTRQLEAIERAQEGISILDNDHHYIYVNQRFADLHGHDPSEMIGEHWELAYPDEDISEVKQEILPAVEQEGYWHGETTSIRSDGSTVVVDHTLATTERGELVCTVRDVSDRKQREQELRRKTSRLEALFENSPDMINLHDADGNILSPNPRLCERTGYDASELAGMKVWELDQSIDHSEAHALWNQIDVGERHRLEGAYQRRDGSYFPVEIHISSFRLEGEDRFVAFARDITKRKQREHQLRQYKDLLESINDAVFVVDQNQRVVYANEQSLANVGLTAQEIDSEPIMPLVEQYSDTRSGVVEFKQALRTALNDCEDENPGPVELTVTAGESASVYEHRFSPVSTRPKFGDEDVSKAVAIVARDVTAQKERINALKQIETLFKNAQDMLFIIEHSDDEFVIKRVNHAFESATGLSNDDIRGKTPQELFGETRGQDIVHKYRQCLETGQSLSYEETLAEEQVPNKGSPVDDGLVYWRTHITPVEMDGDVDWIVGATRDINQQKRREQELKRRNERLDEFTSVISHELRNPLNVVDGKLELARDDCESDHLADATEAVGRCQALIDDLLTLAREDSHIEQTTTVALADIAEQSWQFPTTKPADLKIETQQHIQADSNRLQQLFENLYRNAVEHGGEDVTITVGDLSDEDGFYFADDGPGIHKTERTAVFEAGYSTREKGTGFGLRIVKQIANAHMWEVALTESKDGGARFEITGVEHITS</sequence>
<dbReference type="CDD" id="cd00130">
    <property type="entry name" value="PAS"/>
    <property type="match status" value="3"/>
</dbReference>
<dbReference type="Proteomes" id="UP001596545">
    <property type="component" value="Unassembled WGS sequence"/>
</dbReference>
<feature type="domain" description="PAS" evidence="10">
    <location>
        <begin position="133"/>
        <end position="187"/>
    </location>
</feature>
<dbReference type="InterPro" id="IPR013767">
    <property type="entry name" value="PAS_fold"/>
</dbReference>
<keyword evidence="4" id="KW-0808">Transferase</keyword>
<dbReference type="InterPro" id="IPR052162">
    <property type="entry name" value="Sensor_kinase/Photoreceptor"/>
</dbReference>
<dbReference type="InterPro" id="IPR003661">
    <property type="entry name" value="HisK_dim/P_dom"/>
</dbReference>
<feature type="domain" description="PAS" evidence="10">
    <location>
        <begin position="373"/>
        <end position="415"/>
    </location>
</feature>
<dbReference type="Pfam" id="PF02518">
    <property type="entry name" value="HATPase_c"/>
    <property type="match status" value="1"/>
</dbReference>
<dbReference type="InterPro" id="IPR036097">
    <property type="entry name" value="HisK_dim/P_sf"/>
</dbReference>
<feature type="domain" description="Response regulatory" evidence="9">
    <location>
        <begin position="6"/>
        <end position="122"/>
    </location>
</feature>
<dbReference type="AlphaFoldDB" id="A0ABD6APG8"/>
<dbReference type="PROSITE" id="PS50113">
    <property type="entry name" value="PAC"/>
    <property type="match status" value="2"/>
</dbReference>
<dbReference type="InterPro" id="IPR013656">
    <property type="entry name" value="PAS_4"/>
</dbReference>
<dbReference type="PANTHER" id="PTHR43304:SF1">
    <property type="entry name" value="PAC DOMAIN-CONTAINING PROTEIN"/>
    <property type="match status" value="1"/>
</dbReference>
<dbReference type="InterPro" id="IPR001789">
    <property type="entry name" value="Sig_transdc_resp-reg_receiver"/>
</dbReference>
<dbReference type="RefSeq" id="WP_256409691.1">
    <property type="nucleotide sequence ID" value="NZ_JANHDN010000006.1"/>
</dbReference>
<dbReference type="SUPFAM" id="SSF55874">
    <property type="entry name" value="ATPase domain of HSP90 chaperone/DNA topoisomerase II/histidine kinase"/>
    <property type="match status" value="1"/>
</dbReference>
<dbReference type="EC" id="2.7.13.3" evidence="2"/>
<evidence type="ECO:0000256" key="7">
    <source>
        <dbReference type="SAM" id="Coils"/>
    </source>
</evidence>
<dbReference type="Gene3D" id="3.40.50.2300">
    <property type="match status" value="1"/>
</dbReference>
<protein>
    <recommendedName>
        <fullName evidence="2">histidine kinase</fullName>
        <ecNumber evidence="2">2.7.13.3</ecNumber>
    </recommendedName>
</protein>
<feature type="modified residue" description="4-aspartylphosphate" evidence="6">
    <location>
        <position position="57"/>
    </location>
</feature>
<dbReference type="InterPro" id="IPR003594">
    <property type="entry name" value="HATPase_dom"/>
</dbReference>
<feature type="domain" description="PAC" evidence="11">
    <location>
        <begin position="326"/>
        <end position="376"/>
    </location>
</feature>
<feature type="domain" description="PAS" evidence="10">
    <location>
        <begin position="507"/>
        <end position="580"/>
    </location>
</feature>
<dbReference type="Gene3D" id="3.30.565.10">
    <property type="entry name" value="Histidine kinase-like ATPase, C-terminal domain"/>
    <property type="match status" value="1"/>
</dbReference>
<feature type="domain" description="PAS" evidence="10">
    <location>
        <begin position="254"/>
        <end position="298"/>
    </location>
</feature>
<name>A0ABD6APG8_9EURY</name>
<dbReference type="InterPro" id="IPR000014">
    <property type="entry name" value="PAS"/>
</dbReference>
<evidence type="ECO:0000313" key="12">
    <source>
        <dbReference type="EMBL" id="MFC7325944.1"/>
    </source>
</evidence>
<dbReference type="SUPFAM" id="SSF52172">
    <property type="entry name" value="CheY-like"/>
    <property type="match status" value="1"/>
</dbReference>
<dbReference type="SMART" id="SM00086">
    <property type="entry name" value="PAC"/>
    <property type="match status" value="2"/>
</dbReference>
<dbReference type="Gene3D" id="3.30.450.20">
    <property type="entry name" value="PAS domain"/>
    <property type="match status" value="4"/>
</dbReference>
<evidence type="ECO:0000259" key="10">
    <source>
        <dbReference type="PROSITE" id="PS50112"/>
    </source>
</evidence>
<dbReference type="Pfam" id="PF00072">
    <property type="entry name" value="Response_reg"/>
    <property type="match status" value="1"/>
</dbReference>
<keyword evidence="7" id="KW-0175">Coiled coil</keyword>
<dbReference type="InterPro" id="IPR011006">
    <property type="entry name" value="CheY-like_superfamily"/>
</dbReference>
<dbReference type="NCBIfam" id="TIGR00229">
    <property type="entry name" value="sensory_box"/>
    <property type="match status" value="4"/>
</dbReference>
<evidence type="ECO:0000256" key="6">
    <source>
        <dbReference type="PROSITE-ProRule" id="PRU00169"/>
    </source>
</evidence>
<dbReference type="Pfam" id="PF00989">
    <property type="entry name" value="PAS"/>
    <property type="match status" value="1"/>
</dbReference>
<dbReference type="InterPro" id="IPR005467">
    <property type="entry name" value="His_kinase_dom"/>
</dbReference>
<proteinExistence type="predicted"/>
<keyword evidence="3 6" id="KW-0597">Phosphoprotein</keyword>
<dbReference type="SUPFAM" id="SSF55785">
    <property type="entry name" value="PYP-like sensor domain (PAS domain)"/>
    <property type="match status" value="4"/>
</dbReference>
<dbReference type="SMART" id="SM00387">
    <property type="entry name" value="HATPase_c"/>
    <property type="match status" value="1"/>
</dbReference>
<dbReference type="SMART" id="SM00091">
    <property type="entry name" value="PAS"/>
    <property type="match status" value="4"/>
</dbReference>
<dbReference type="EMBL" id="JBHTBL010000020">
    <property type="protein sequence ID" value="MFC7325944.1"/>
    <property type="molecule type" value="Genomic_DNA"/>
</dbReference>